<dbReference type="InterPro" id="IPR017853">
    <property type="entry name" value="GH"/>
</dbReference>
<dbReference type="Proteomes" id="UP001301769">
    <property type="component" value="Unassembled WGS sequence"/>
</dbReference>
<dbReference type="GO" id="GO:0005886">
    <property type="term" value="C:plasma membrane"/>
    <property type="evidence" value="ECO:0007669"/>
    <property type="project" value="UniProtKB-SubCell"/>
</dbReference>
<dbReference type="GO" id="GO:0009277">
    <property type="term" value="C:fungal-type cell wall"/>
    <property type="evidence" value="ECO:0007669"/>
    <property type="project" value="TreeGrafter"/>
</dbReference>
<organism evidence="23 24">
    <name type="scientific">Rhypophila decipiens</name>
    <dbReference type="NCBI Taxonomy" id="261697"/>
    <lineage>
        <taxon>Eukaryota</taxon>
        <taxon>Fungi</taxon>
        <taxon>Dikarya</taxon>
        <taxon>Ascomycota</taxon>
        <taxon>Pezizomycotina</taxon>
        <taxon>Sordariomycetes</taxon>
        <taxon>Sordariomycetidae</taxon>
        <taxon>Sordariales</taxon>
        <taxon>Naviculisporaceae</taxon>
        <taxon>Rhypophila</taxon>
    </lineage>
</organism>
<evidence type="ECO:0000256" key="14">
    <source>
        <dbReference type="ARBA" id="ARBA00023277"/>
    </source>
</evidence>
<feature type="compositionally biased region" description="Low complexity" evidence="21">
    <location>
        <begin position="106"/>
        <end position="124"/>
    </location>
</feature>
<evidence type="ECO:0000256" key="22">
    <source>
        <dbReference type="SAM" id="Phobius"/>
    </source>
</evidence>
<keyword evidence="14" id="KW-0119">Carbohydrate metabolism</keyword>
<keyword evidence="15" id="KW-0961">Cell wall biogenesis/degradation</keyword>
<comment type="function">
    <text evidence="17">Glucanases play a role in cell expansion during growth, in cell-cell fusion during mating, and in spore release during sporulation. This enzyme may be involved in beta-glucan degradation. Active on laminarin and lichenan.</text>
</comment>
<dbReference type="GO" id="GO:0000272">
    <property type="term" value="P:polysaccharide catabolic process"/>
    <property type="evidence" value="ECO:0007669"/>
    <property type="project" value="UniProtKB-KW"/>
</dbReference>
<comment type="similarity">
    <text evidence="4 20">Belongs to the glycosyl hydrolase 17 family.</text>
</comment>
<keyword evidence="24" id="KW-1185">Reference proteome</keyword>
<reference evidence="23" key="1">
    <citation type="journal article" date="2023" name="Mol. Phylogenet. Evol.">
        <title>Genome-scale phylogeny and comparative genomics of the fungal order Sordariales.</title>
        <authorList>
            <person name="Hensen N."/>
            <person name="Bonometti L."/>
            <person name="Westerberg I."/>
            <person name="Brannstrom I.O."/>
            <person name="Guillou S."/>
            <person name="Cros-Aarteil S."/>
            <person name="Calhoun S."/>
            <person name="Haridas S."/>
            <person name="Kuo A."/>
            <person name="Mondo S."/>
            <person name="Pangilinan J."/>
            <person name="Riley R."/>
            <person name="LaButti K."/>
            <person name="Andreopoulos B."/>
            <person name="Lipzen A."/>
            <person name="Chen C."/>
            <person name="Yan M."/>
            <person name="Daum C."/>
            <person name="Ng V."/>
            <person name="Clum A."/>
            <person name="Steindorff A."/>
            <person name="Ohm R.A."/>
            <person name="Martin F."/>
            <person name="Silar P."/>
            <person name="Natvig D.O."/>
            <person name="Lalanne C."/>
            <person name="Gautier V."/>
            <person name="Ament-Velasquez S.L."/>
            <person name="Kruys A."/>
            <person name="Hutchinson M.I."/>
            <person name="Powell A.J."/>
            <person name="Barry K."/>
            <person name="Miller A.N."/>
            <person name="Grigoriev I.V."/>
            <person name="Debuchy R."/>
            <person name="Gladieux P."/>
            <person name="Hiltunen Thoren M."/>
            <person name="Johannesson H."/>
        </authorList>
    </citation>
    <scope>NUCLEOTIDE SEQUENCE</scope>
    <source>
        <strain evidence="23">PSN293</strain>
    </source>
</reference>
<evidence type="ECO:0000256" key="2">
    <source>
        <dbReference type="ARBA" id="ARBA00004191"/>
    </source>
</evidence>
<dbReference type="Pfam" id="PF00332">
    <property type="entry name" value="Glyco_hydro_17"/>
    <property type="match status" value="1"/>
</dbReference>
<dbReference type="EMBL" id="MU858158">
    <property type="protein sequence ID" value="KAK4211058.1"/>
    <property type="molecule type" value="Genomic_DNA"/>
</dbReference>
<reference evidence="23" key="2">
    <citation type="submission" date="2023-05" db="EMBL/GenBank/DDBJ databases">
        <authorList>
            <consortium name="Lawrence Berkeley National Laboratory"/>
            <person name="Steindorff A."/>
            <person name="Hensen N."/>
            <person name="Bonometti L."/>
            <person name="Westerberg I."/>
            <person name="Brannstrom I.O."/>
            <person name="Guillou S."/>
            <person name="Cros-Aarteil S."/>
            <person name="Calhoun S."/>
            <person name="Haridas S."/>
            <person name="Kuo A."/>
            <person name="Mondo S."/>
            <person name="Pangilinan J."/>
            <person name="Riley R."/>
            <person name="Labutti K."/>
            <person name="Andreopoulos B."/>
            <person name="Lipzen A."/>
            <person name="Chen C."/>
            <person name="Yanf M."/>
            <person name="Daum C."/>
            <person name="Ng V."/>
            <person name="Clum A."/>
            <person name="Ohm R."/>
            <person name="Martin F."/>
            <person name="Silar P."/>
            <person name="Natvig D."/>
            <person name="Lalanne C."/>
            <person name="Gautier V."/>
            <person name="Ament-Velasquez S.L."/>
            <person name="Kruys A."/>
            <person name="Hutchinson M.I."/>
            <person name="Powell A.J."/>
            <person name="Barry K."/>
            <person name="Miller A.N."/>
            <person name="Grigoriev I.V."/>
            <person name="Debuchy R."/>
            <person name="Gladieux P."/>
            <person name="Thoren M.H."/>
            <person name="Johannesson H."/>
        </authorList>
    </citation>
    <scope>NUCLEOTIDE SEQUENCE</scope>
    <source>
        <strain evidence="23">PSN293</strain>
    </source>
</reference>
<evidence type="ECO:0000256" key="11">
    <source>
        <dbReference type="ARBA" id="ARBA00022968"/>
    </source>
</evidence>
<evidence type="ECO:0000256" key="15">
    <source>
        <dbReference type="ARBA" id="ARBA00023316"/>
    </source>
</evidence>
<keyword evidence="8" id="KW-0964">Secreted</keyword>
<dbReference type="PANTHER" id="PTHR16631">
    <property type="entry name" value="GLUCAN 1,3-BETA-GLUCOSIDASE"/>
    <property type="match status" value="1"/>
</dbReference>
<feature type="compositionally biased region" description="Basic and acidic residues" evidence="21">
    <location>
        <begin position="90"/>
        <end position="104"/>
    </location>
</feature>
<dbReference type="SUPFAM" id="SSF51445">
    <property type="entry name" value="(Trans)glycosidases"/>
    <property type="match status" value="1"/>
</dbReference>
<evidence type="ECO:0000256" key="3">
    <source>
        <dbReference type="ARBA" id="ARBA00004401"/>
    </source>
</evidence>
<dbReference type="InterPro" id="IPR000490">
    <property type="entry name" value="Glyco_hydro_17"/>
</dbReference>
<evidence type="ECO:0000256" key="21">
    <source>
        <dbReference type="SAM" id="MobiDB-lite"/>
    </source>
</evidence>
<evidence type="ECO:0000313" key="24">
    <source>
        <dbReference type="Proteomes" id="UP001301769"/>
    </source>
</evidence>
<keyword evidence="16" id="KW-0624">Polysaccharide degradation</keyword>
<keyword evidence="12 22" id="KW-0472">Membrane</keyword>
<feature type="compositionally biased region" description="Low complexity" evidence="21">
    <location>
        <begin position="194"/>
        <end position="216"/>
    </location>
</feature>
<evidence type="ECO:0000256" key="8">
    <source>
        <dbReference type="ARBA" id="ARBA00022525"/>
    </source>
</evidence>
<comment type="subcellular location">
    <subcellularLocation>
        <location evidence="3">Cell membrane</location>
        <topology evidence="3">Single-pass type II membrane protein</topology>
    </subcellularLocation>
    <subcellularLocation>
        <location evidence="2">Secreted</location>
        <location evidence="2">Cell wall</location>
    </subcellularLocation>
</comment>
<evidence type="ECO:0000256" key="4">
    <source>
        <dbReference type="ARBA" id="ARBA00008773"/>
    </source>
</evidence>
<evidence type="ECO:0000256" key="12">
    <source>
        <dbReference type="ARBA" id="ARBA00023136"/>
    </source>
</evidence>
<keyword evidence="10" id="KW-0378">Hydrolase</keyword>
<keyword evidence="13" id="KW-0325">Glycoprotein</keyword>
<evidence type="ECO:0000256" key="1">
    <source>
        <dbReference type="ARBA" id="ARBA00000382"/>
    </source>
</evidence>
<evidence type="ECO:0000256" key="16">
    <source>
        <dbReference type="ARBA" id="ARBA00023326"/>
    </source>
</evidence>
<dbReference type="GO" id="GO:0009986">
    <property type="term" value="C:cell surface"/>
    <property type="evidence" value="ECO:0007669"/>
    <property type="project" value="TreeGrafter"/>
</dbReference>
<evidence type="ECO:0000313" key="23">
    <source>
        <dbReference type="EMBL" id="KAK4211058.1"/>
    </source>
</evidence>
<sequence length="783" mass="85665">MAQRRYSFDQHVDERQPLENSLPSPREAQPPYQDDYQEGYQPPQQYQQPSLLLQQQQQPPFSPQQQYRPRQNPQSNASSARARPGAHPDSSFDRLRSSRRRSQERPLAGAPGAYAPGSAAANNNHDGPPQPPPHRDVEGRQRDNTYAAQRRPVPQSNITPGADNFSNAAAGGMAGIALTVADQNARESGIEALQGPDYPQQAYQQQRQWPPQGQGQSYPPMVRGPGSNQPSPRGSYRGDNGYNPETNYSSPYSSLHGLNAMPHGPGDATPGQRTPSRSPHSTTNDIYTDDPYQRYSRPQDPRLGVVDPHADIEDDGDEGLEYIRRGGVRTSMLSLGGSSQKSRDTGKGAAVGAGAAGAGGLTALAGRNGSGGSYAPVHNLATSFTGSAGDGNVYTPPDKIGWGAMREKEKKTRKTRMIVIAIVLVLALAGIVLGVLFGVVFKIDDKQGSKQKSGGGSGAVSDHLTLNSDEVQAVMNNPKLHKVFPGIDYTALNTQYPECIHDPPSQDNITLDVAILSQLTNTIRLYGTDCNQTQMVIHAIEVLELKDTVKVWLGVWQDKNATTNKRQLEQMWDILDEYGDEPFKGIIVANEILFREQMTAWELGTLLDSVRTKLKAKNINLPVATSDLGDKWDSTLASKSDYIMGNIHPFFGGTPVEEAAAWTWNFWEQKTQGFAKADKSKNIISETGWPSQGGTHCGGTGTTKCANGATAGIDELNKFMEDWVCPALNNGTEYFWFEAFDEPWKWVFNTDGQEWEDHWGIIDVNRNLKPGIVIPDCGGRTIP</sequence>
<evidence type="ECO:0000256" key="17">
    <source>
        <dbReference type="ARBA" id="ARBA00037649"/>
    </source>
</evidence>
<feature type="compositionally biased region" description="Polar residues" evidence="21">
    <location>
        <begin position="154"/>
        <end position="167"/>
    </location>
</feature>
<keyword evidence="22" id="KW-0812">Transmembrane</keyword>
<evidence type="ECO:0000256" key="13">
    <source>
        <dbReference type="ARBA" id="ARBA00023180"/>
    </source>
</evidence>
<dbReference type="GO" id="GO:0071555">
    <property type="term" value="P:cell wall organization"/>
    <property type="evidence" value="ECO:0007669"/>
    <property type="project" value="UniProtKB-KW"/>
</dbReference>
<feature type="transmembrane region" description="Helical" evidence="22">
    <location>
        <begin position="418"/>
        <end position="441"/>
    </location>
</feature>
<feature type="region of interest" description="Disordered" evidence="21">
    <location>
        <begin position="1"/>
        <end position="169"/>
    </location>
</feature>
<dbReference type="PANTHER" id="PTHR16631:SF17">
    <property type="entry name" value="GLUCAN ENDO-1,3-BETA-GLUCOSIDASE BTGC"/>
    <property type="match status" value="1"/>
</dbReference>
<dbReference type="GO" id="GO:0005576">
    <property type="term" value="C:extracellular region"/>
    <property type="evidence" value="ECO:0007669"/>
    <property type="project" value="TreeGrafter"/>
</dbReference>
<feature type="compositionally biased region" description="Polar residues" evidence="21">
    <location>
        <begin position="243"/>
        <end position="253"/>
    </location>
</feature>
<dbReference type="Gene3D" id="3.20.20.80">
    <property type="entry name" value="Glycosidases"/>
    <property type="match status" value="1"/>
</dbReference>
<feature type="region of interest" description="Disordered" evidence="21">
    <location>
        <begin position="187"/>
        <end position="316"/>
    </location>
</feature>
<proteinExistence type="inferred from homology"/>
<evidence type="ECO:0000256" key="6">
    <source>
        <dbReference type="ARBA" id="ARBA00022475"/>
    </source>
</evidence>
<protein>
    <recommendedName>
        <fullName evidence="5">glucan endo-1,3-beta-D-glucosidase</fullName>
        <ecNumber evidence="5">3.2.1.39</ecNumber>
    </recommendedName>
    <alternativeName>
        <fullName evidence="19">Endo-1,3-beta-glucanase btgC</fullName>
    </alternativeName>
    <alternativeName>
        <fullName evidence="18">Laminarinase btgC</fullName>
    </alternativeName>
</protein>
<dbReference type="InterPro" id="IPR050732">
    <property type="entry name" value="Beta-glucan_modifiers"/>
</dbReference>
<comment type="catalytic activity">
    <reaction evidence="1">
        <text>Hydrolysis of (1-&gt;3)-beta-D-glucosidic linkages in (1-&gt;3)-beta-D-glucans.</text>
        <dbReference type="EC" id="3.2.1.39"/>
    </reaction>
</comment>
<gene>
    <name evidence="23" type="ORF">QBC37DRAFT_427644</name>
</gene>
<dbReference type="AlphaFoldDB" id="A0AAN7B4X4"/>
<dbReference type="FunFam" id="3.20.20.80:FF:000151">
    <property type="entry name" value="Glucan endo-1,3-beta-glucosidase btgC"/>
    <property type="match status" value="1"/>
</dbReference>
<feature type="compositionally biased region" description="Basic and acidic residues" evidence="21">
    <location>
        <begin position="133"/>
        <end position="143"/>
    </location>
</feature>
<feature type="compositionally biased region" description="Basic and acidic residues" evidence="21">
    <location>
        <begin position="1"/>
        <end position="17"/>
    </location>
</feature>
<evidence type="ECO:0000256" key="19">
    <source>
        <dbReference type="ARBA" id="ARBA00043078"/>
    </source>
</evidence>
<keyword evidence="9" id="KW-0732">Signal</keyword>
<evidence type="ECO:0000256" key="20">
    <source>
        <dbReference type="RuleBase" id="RU004335"/>
    </source>
</evidence>
<evidence type="ECO:0000256" key="5">
    <source>
        <dbReference type="ARBA" id="ARBA00012780"/>
    </source>
</evidence>
<keyword evidence="7" id="KW-0134">Cell wall</keyword>
<name>A0AAN7B4X4_9PEZI</name>
<keyword evidence="22" id="KW-1133">Transmembrane helix</keyword>
<keyword evidence="6" id="KW-1003">Cell membrane</keyword>
<evidence type="ECO:0000256" key="10">
    <source>
        <dbReference type="ARBA" id="ARBA00022801"/>
    </source>
</evidence>
<dbReference type="GO" id="GO:0042973">
    <property type="term" value="F:glucan endo-1,3-beta-D-glucosidase activity"/>
    <property type="evidence" value="ECO:0007669"/>
    <property type="project" value="UniProtKB-EC"/>
</dbReference>
<evidence type="ECO:0000256" key="9">
    <source>
        <dbReference type="ARBA" id="ARBA00022729"/>
    </source>
</evidence>
<accession>A0AAN7B4X4</accession>
<evidence type="ECO:0000256" key="7">
    <source>
        <dbReference type="ARBA" id="ARBA00022512"/>
    </source>
</evidence>
<comment type="caution">
    <text evidence="23">The sequence shown here is derived from an EMBL/GenBank/DDBJ whole genome shotgun (WGS) entry which is preliminary data.</text>
</comment>
<keyword evidence="11" id="KW-0735">Signal-anchor</keyword>
<evidence type="ECO:0000256" key="18">
    <source>
        <dbReference type="ARBA" id="ARBA00042373"/>
    </source>
</evidence>
<feature type="compositionally biased region" description="Polar residues" evidence="21">
    <location>
        <begin position="271"/>
        <end position="286"/>
    </location>
</feature>
<feature type="compositionally biased region" description="Low complexity" evidence="21">
    <location>
        <begin position="29"/>
        <end position="76"/>
    </location>
</feature>
<dbReference type="EC" id="3.2.1.39" evidence="5"/>